<feature type="region of interest" description="Disordered" evidence="1">
    <location>
        <begin position="105"/>
        <end position="128"/>
    </location>
</feature>
<keyword evidence="3" id="KW-1185">Reference proteome</keyword>
<gene>
    <name evidence="2" type="ORF">OEA41_003213</name>
</gene>
<feature type="compositionally biased region" description="Basic and acidic residues" evidence="1">
    <location>
        <begin position="498"/>
        <end position="513"/>
    </location>
</feature>
<comment type="caution">
    <text evidence="2">The sequence shown here is derived from an EMBL/GenBank/DDBJ whole genome shotgun (WGS) entry which is preliminary data.</text>
</comment>
<feature type="region of interest" description="Disordered" evidence="1">
    <location>
        <begin position="398"/>
        <end position="445"/>
    </location>
</feature>
<evidence type="ECO:0000313" key="2">
    <source>
        <dbReference type="EMBL" id="KAK3171129.1"/>
    </source>
</evidence>
<accession>A0AAE0DIP3</accession>
<feature type="compositionally biased region" description="Basic and acidic residues" evidence="1">
    <location>
        <begin position="398"/>
        <end position="408"/>
    </location>
</feature>
<protein>
    <submittedName>
        <fullName evidence="2">Uncharacterized protein</fullName>
    </submittedName>
</protein>
<dbReference type="Proteomes" id="UP001276659">
    <property type="component" value="Unassembled WGS sequence"/>
</dbReference>
<evidence type="ECO:0000313" key="3">
    <source>
        <dbReference type="Proteomes" id="UP001276659"/>
    </source>
</evidence>
<proteinExistence type="predicted"/>
<dbReference type="AlphaFoldDB" id="A0AAE0DIP3"/>
<name>A0AAE0DIP3_9LECA</name>
<evidence type="ECO:0000256" key="1">
    <source>
        <dbReference type="SAM" id="MobiDB-lite"/>
    </source>
</evidence>
<organism evidence="2 3">
    <name type="scientific">Lepraria neglecta</name>
    <dbReference type="NCBI Taxonomy" id="209136"/>
    <lineage>
        <taxon>Eukaryota</taxon>
        <taxon>Fungi</taxon>
        <taxon>Dikarya</taxon>
        <taxon>Ascomycota</taxon>
        <taxon>Pezizomycotina</taxon>
        <taxon>Lecanoromycetes</taxon>
        <taxon>OSLEUM clade</taxon>
        <taxon>Lecanoromycetidae</taxon>
        <taxon>Lecanorales</taxon>
        <taxon>Lecanorineae</taxon>
        <taxon>Stereocaulaceae</taxon>
        <taxon>Lepraria</taxon>
    </lineage>
</organism>
<feature type="region of interest" description="Disordered" evidence="1">
    <location>
        <begin position="490"/>
        <end position="513"/>
    </location>
</feature>
<reference evidence="2" key="1">
    <citation type="submission" date="2022-11" db="EMBL/GenBank/DDBJ databases">
        <title>Chromosomal genome sequence assembly and mating type (MAT) locus characterization of the leprose asexual lichenized fungus Lepraria neglecta (Nyl.) Erichsen.</title>
        <authorList>
            <person name="Allen J.L."/>
            <person name="Pfeffer B."/>
        </authorList>
    </citation>
    <scope>NUCLEOTIDE SEQUENCE</scope>
    <source>
        <strain evidence="2">Allen 5258</strain>
    </source>
</reference>
<dbReference type="EMBL" id="JASNWA010000008">
    <property type="protein sequence ID" value="KAK3171129.1"/>
    <property type="molecule type" value="Genomic_DNA"/>
</dbReference>
<sequence>MQRVEKRLDDRADKLGRKEAFLGCPSLEFLDDLRFTFGEWLTEVEAEAKASEEDLAEFDAQWQKLHLAQSPLPLVGNKLVDDWNSSIRGLDRYLRSTKEHTSLGFASQCEHDPGSKTGGTTKRRDRRSAINQSLQSVRALATEYPDLVDPLLKAFESGCSIADACINIVAYFGRRGKVRRERHEQEVNIVTVEDVISVLPGHDFSITALYRVMETAALKNEHVTIVPPVLLNAWANDTENQHLIHDLRQYFQTGVVAGRTIYILPSRTQIAGNLAICSMTTTLCFTLLVGRREEELTDFENFLKRLFNIIFPRDFLWNRFYKLDPKWKKSRRVEDAGARLLEVFRATTGVRGVGEVLGYGKLVQENAIDYDGISLRLTSISHLKRSLGYRRNLEEDAKIDSPDAKSDYESNEDSEADPQSNSETEEDSENAGVEEFGKLESGDTCDFTDIWDKMKKIDMNDDQVVESLIGDAISEDERKRLEFTAEDKAEILAASEASPDRDDRDKSGKSNHS</sequence>